<evidence type="ECO:0000313" key="1">
    <source>
        <dbReference type="EMBL" id="MBM7038192.1"/>
    </source>
</evidence>
<accession>A0ABS2HQ10</accession>
<dbReference type="EMBL" id="JAFEUM010000009">
    <property type="protein sequence ID" value="MBM7038192.1"/>
    <property type="molecule type" value="Genomic_DNA"/>
</dbReference>
<dbReference type="Proteomes" id="UP000809621">
    <property type="component" value="Unassembled WGS sequence"/>
</dbReference>
<keyword evidence="2" id="KW-1185">Reference proteome</keyword>
<organism evidence="1 2">
    <name type="scientific">Vibrio ulleungensis</name>
    <dbReference type="NCBI Taxonomy" id="2807619"/>
    <lineage>
        <taxon>Bacteria</taxon>
        <taxon>Pseudomonadati</taxon>
        <taxon>Pseudomonadota</taxon>
        <taxon>Gammaproteobacteria</taxon>
        <taxon>Vibrionales</taxon>
        <taxon>Vibrionaceae</taxon>
        <taxon>Vibrio</taxon>
    </lineage>
</organism>
<dbReference type="RefSeq" id="WP_084885320.1">
    <property type="nucleotide sequence ID" value="NZ_JAFEUM010000009.1"/>
</dbReference>
<name>A0ABS2HQ10_9VIBR</name>
<reference evidence="1 2" key="1">
    <citation type="submission" date="2021-02" db="EMBL/GenBank/DDBJ databases">
        <authorList>
            <person name="Park J.-S."/>
        </authorList>
    </citation>
    <scope>NUCLEOTIDE SEQUENCE [LARGE SCALE GENOMIC DNA]</scope>
    <source>
        <strain evidence="1 2">188UL20-2</strain>
    </source>
</reference>
<evidence type="ECO:0000313" key="2">
    <source>
        <dbReference type="Proteomes" id="UP000809621"/>
    </source>
</evidence>
<proteinExistence type="predicted"/>
<sequence length="76" mass="8679">MTINELRNLYRHSQLVEAIIEPSSTEGQWLVEFRHVHGGFVHLTDNHGEECSYVDLDSASKLAMAVGFQHVRVENE</sequence>
<evidence type="ECO:0008006" key="3">
    <source>
        <dbReference type="Google" id="ProtNLM"/>
    </source>
</evidence>
<gene>
    <name evidence="1" type="ORF">JQC93_17500</name>
</gene>
<comment type="caution">
    <text evidence="1">The sequence shown here is derived from an EMBL/GenBank/DDBJ whole genome shotgun (WGS) entry which is preliminary data.</text>
</comment>
<protein>
    <recommendedName>
        <fullName evidence="3">Thymidylate kinase</fullName>
    </recommendedName>
</protein>